<reference evidence="20 21" key="1">
    <citation type="submission" date="2011-07" db="EMBL/GenBank/DDBJ databases">
        <authorList>
            <person name="Coyne R."/>
            <person name="Brami D."/>
            <person name="Johnson J."/>
            <person name="Hostetler J."/>
            <person name="Hannick L."/>
            <person name="Clark T."/>
            <person name="Cassidy-Hanley D."/>
            <person name="Inman J."/>
        </authorList>
    </citation>
    <scope>NUCLEOTIDE SEQUENCE [LARGE SCALE GENOMIC DNA]</scope>
    <source>
        <strain evidence="20 21">G5</strain>
    </source>
</reference>
<dbReference type="NCBIfam" id="TIGR01494">
    <property type="entry name" value="ATPase_P-type"/>
    <property type="match status" value="2"/>
</dbReference>
<feature type="binding site" evidence="14">
    <location>
        <position position="733"/>
    </location>
    <ligand>
        <name>ATP</name>
        <dbReference type="ChEBI" id="CHEBI:30616"/>
    </ligand>
</feature>
<dbReference type="Gene3D" id="3.40.50.1000">
    <property type="entry name" value="HAD superfamily/HAD-like"/>
    <property type="match status" value="1"/>
</dbReference>
<dbReference type="GO" id="GO:0045332">
    <property type="term" value="P:phospholipid translocation"/>
    <property type="evidence" value="ECO:0007669"/>
    <property type="project" value="TreeGrafter"/>
</dbReference>
<dbReference type="InterPro" id="IPR001757">
    <property type="entry name" value="P_typ_ATPase"/>
</dbReference>
<dbReference type="Pfam" id="PF16209">
    <property type="entry name" value="PhoLip_ATPase_N"/>
    <property type="match status" value="1"/>
</dbReference>
<keyword evidence="11 16" id="KW-0472">Membrane</keyword>
<evidence type="ECO:0000256" key="12">
    <source>
        <dbReference type="ARBA" id="ARBA00034036"/>
    </source>
</evidence>
<feature type="domain" description="P-type ATPase A" evidence="17">
    <location>
        <begin position="136"/>
        <end position="281"/>
    </location>
</feature>
<feature type="transmembrane region" description="Helical" evidence="16">
    <location>
        <begin position="98"/>
        <end position="117"/>
    </location>
</feature>
<dbReference type="InterPro" id="IPR006539">
    <property type="entry name" value="P-type_ATPase_IV"/>
</dbReference>
<feature type="binding site" evidence="14">
    <location>
        <position position="393"/>
    </location>
    <ligand>
        <name>ATP</name>
        <dbReference type="ChEBI" id="CHEBI:30616"/>
    </ligand>
</feature>
<dbReference type="GO" id="GO:0016887">
    <property type="term" value="F:ATP hydrolysis activity"/>
    <property type="evidence" value="ECO:0007669"/>
    <property type="project" value="InterPro"/>
</dbReference>
<dbReference type="AlphaFoldDB" id="G0R5H5"/>
<feature type="binding site" evidence="14">
    <location>
        <position position="394"/>
    </location>
    <ligand>
        <name>ATP</name>
        <dbReference type="ChEBI" id="CHEBI:30616"/>
    </ligand>
</feature>
<evidence type="ECO:0000256" key="5">
    <source>
        <dbReference type="ARBA" id="ARBA00022723"/>
    </source>
</evidence>
<dbReference type="Proteomes" id="UP000008983">
    <property type="component" value="Unassembled WGS sequence"/>
</dbReference>
<evidence type="ECO:0000313" key="20">
    <source>
        <dbReference type="EMBL" id="EGR27281.1"/>
    </source>
</evidence>
<keyword evidence="9 16" id="KW-1278">Translocase</keyword>
<gene>
    <name evidence="20" type="ORF">IMG5_198720</name>
</gene>
<dbReference type="InterPro" id="IPR023214">
    <property type="entry name" value="HAD_sf"/>
</dbReference>
<dbReference type="InterPro" id="IPR018303">
    <property type="entry name" value="ATPase_P-typ_P_site"/>
</dbReference>
<dbReference type="GO" id="GO:0005802">
    <property type="term" value="C:trans-Golgi network"/>
    <property type="evidence" value="ECO:0007669"/>
    <property type="project" value="TreeGrafter"/>
</dbReference>
<dbReference type="Gene3D" id="3.40.1110.10">
    <property type="entry name" value="Calcium-transporting ATPase, cytoplasmic domain N"/>
    <property type="match status" value="1"/>
</dbReference>
<dbReference type="GO" id="GO:0005768">
    <property type="term" value="C:endosome"/>
    <property type="evidence" value="ECO:0007669"/>
    <property type="project" value="TreeGrafter"/>
</dbReference>
<feature type="transmembrane region" description="Helical" evidence="16">
    <location>
        <begin position="74"/>
        <end position="92"/>
    </location>
</feature>
<feature type="binding site" evidence="14">
    <location>
        <position position="734"/>
    </location>
    <ligand>
        <name>ATP</name>
        <dbReference type="ChEBI" id="CHEBI:30616"/>
    </ligand>
</feature>
<keyword evidence="20" id="KW-0378">Hydrolase</keyword>
<evidence type="ECO:0000256" key="13">
    <source>
        <dbReference type="PIRSR" id="PIRSR606539-1"/>
    </source>
</evidence>
<dbReference type="OrthoDB" id="377733at2759"/>
<dbReference type="GO" id="GO:0005524">
    <property type="term" value="F:ATP binding"/>
    <property type="evidence" value="ECO:0007669"/>
    <property type="project" value="UniProtKB-UniRule"/>
</dbReference>
<feature type="transmembrane region" description="Helical" evidence="16">
    <location>
        <begin position="820"/>
        <end position="839"/>
    </location>
</feature>
<dbReference type="InterPro" id="IPR059000">
    <property type="entry name" value="ATPase_P-type_domA"/>
</dbReference>
<keyword evidence="5 15" id="KW-0479">Metal-binding</keyword>
<dbReference type="PANTHER" id="PTHR24092:SF5">
    <property type="entry name" value="PHOSPHOLIPID-TRANSPORTING ATPASE"/>
    <property type="match status" value="1"/>
</dbReference>
<evidence type="ECO:0000256" key="15">
    <source>
        <dbReference type="PIRSR" id="PIRSR606539-3"/>
    </source>
</evidence>
<keyword evidence="10 16" id="KW-1133">Transmembrane helix</keyword>
<evidence type="ECO:0000256" key="9">
    <source>
        <dbReference type="ARBA" id="ARBA00022967"/>
    </source>
</evidence>
<keyword evidence="7 14" id="KW-0067">ATP-binding</keyword>
<feature type="binding site" evidence="14">
    <location>
        <position position="587"/>
    </location>
    <ligand>
        <name>ATP</name>
        <dbReference type="ChEBI" id="CHEBI:30616"/>
    </ligand>
</feature>
<dbReference type="PROSITE" id="PS00154">
    <property type="entry name" value="ATPASE_E1_E2"/>
    <property type="match status" value="1"/>
</dbReference>
<dbReference type="SUPFAM" id="SSF81653">
    <property type="entry name" value="Calcium ATPase, transduction domain A"/>
    <property type="match status" value="1"/>
</dbReference>
<dbReference type="EC" id="7.6.2.1" evidence="16"/>
<dbReference type="Gene3D" id="2.70.150.10">
    <property type="entry name" value="Calcium-transporting ATPase, cytoplasmic transduction domain A"/>
    <property type="match status" value="1"/>
</dbReference>
<dbReference type="GeneID" id="14903345"/>
<keyword evidence="8 15" id="KW-0460">Magnesium</keyword>
<feature type="domain" description="P-type ATPase C-terminal" evidence="19">
    <location>
        <begin position="756"/>
        <end position="983"/>
    </location>
</feature>
<keyword evidence="6 14" id="KW-0547">Nucleotide-binding</keyword>
<dbReference type="InParanoid" id="G0R5H5"/>
<evidence type="ECO:0000256" key="10">
    <source>
        <dbReference type="ARBA" id="ARBA00022989"/>
    </source>
</evidence>
<dbReference type="NCBIfam" id="TIGR01652">
    <property type="entry name" value="ATPase-Plipid"/>
    <property type="match status" value="1"/>
</dbReference>
<organism evidence="20 21">
    <name type="scientific">Ichthyophthirius multifiliis</name>
    <name type="common">White spot disease agent</name>
    <name type="synonym">Ich</name>
    <dbReference type="NCBI Taxonomy" id="5932"/>
    <lineage>
        <taxon>Eukaryota</taxon>
        <taxon>Sar</taxon>
        <taxon>Alveolata</taxon>
        <taxon>Ciliophora</taxon>
        <taxon>Intramacronucleata</taxon>
        <taxon>Oligohymenophorea</taxon>
        <taxon>Hymenostomatida</taxon>
        <taxon>Ophryoglenina</taxon>
        <taxon>Ichthyophthirius</taxon>
    </lineage>
</organism>
<comment type="similarity">
    <text evidence="3 16">Belongs to the cation transport ATPase (P-type) (TC 3.A.3) family. Type IV subfamily.</text>
</comment>
<evidence type="ECO:0000256" key="8">
    <source>
        <dbReference type="ARBA" id="ARBA00022842"/>
    </source>
</evidence>
<evidence type="ECO:0000313" key="21">
    <source>
        <dbReference type="Proteomes" id="UP000008983"/>
    </source>
</evidence>
<feature type="transmembrane region" description="Helical" evidence="16">
    <location>
        <begin position="896"/>
        <end position="916"/>
    </location>
</feature>
<keyword evidence="4 16" id="KW-0812">Transmembrane</keyword>
<evidence type="ECO:0000256" key="4">
    <source>
        <dbReference type="ARBA" id="ARBA00022692"/>
    </source>
</evidence>
<evidence type="ECO:0000259" key="18">
    <source>
        <dbReference type="Pfam" id="PF16209"/>
    </source>
</evidence>
<evidence type="ECO:0000256" key="11">
    <source>
        <dbReference type="ARBA" id="ARBA00023136"/>
    </source>
</evidence>
<protein>
    <recommendedName>
        <fullName evidence="16">Phospholipid-transporting ATPase</fullName>
        <ecNumber evidence="16">7.6.2.1</ecNumber>
    </recommendedName>
</protein>
<feature type="binding site" evidence="14">
    <location>
        <position position="392"/>
    </location>
    <ligand>
        <name>ATP</name>
        <dbReference type="ChEBI" id="CHEBI:30616"/>
    </ligand>
</feature>
<feature type="active site" description="4-aspartylphosphate intermediate" evidence="13">
    <location>
        <position position="392"/>
    </location>
</feature>
<dbReference type="InterPro" id="IPR023298">
    <property type="entry name" value="ATPase_P-typ_TM_dom_sf"/>
</dbReference>
<keyword evidence="21" id="KW-1185">Reference proteome</keyword>
<feature type="transmembrane region" description="Helical" evidence="16">
    <location>
        <begin position="923"/>
        <end position="944"/>
    </location>
</feature>
<dbReference type="GO" id="GO:0006890">
    <property type="term" value="P:retrograde vesicle-mediated transport, Golgi to endoplasmic reticulum"/>
    <property type="evidence" value="ECO:0007669"/>
    <property type="project" value="TreeGrafter"/>
</dbReference>
<dbReference type="InterPro" id="IPR032631">
    <property type="entry name" value="P-type_ATPase_N"/>
</dbReference>
<dbReference type="InterPro" id="IPR036412">
    <property type="entry name" value="HAD-like_sf"/>
</dbReference>
<dbReference type="GO" id="GO:0006897">
    <property type="term" value="P:endocytosis"/>
    <property type="evidence" value="ECO:0007669"/>
    <property type="project" value="TreeGrafter"/>
</dbReference>
<feature type="binding site" evidence="15">
    <location>
        <position position="392"/>
    </location>
    <ligand>
        <name>Mg(2+)</name>
        <dbReference type="ChEBI" id="CHEBI:18420"/>
    </ligand>
</feature>
<feature type="binding site" evidence="14">
    <location>
        <position position="563"/>
    </location>
    <ligand>
        <name>ATP</name>
        <dbReference type="ChEBI" id="CHEBI:30616"/>
    </ligand>
</feature>
<evidence type="ECO:0000256" key="16">
    <source>
        <dbReference type="RuleBase" id="RU362033"/>
    </source>
</evidence>
<comment type="subcellular location">
    <subcellularLocation>
        <location evidence="2">Endomembrane system</location>
    </subcellularLocation>
    <subcellularLocation>
        <location evidence="1 16">Membrane</location>
        <topology evidence="1 16">Multi-pass membrane protein</topology>
    </subcellularLocation>
</comment>
<feature type="binding site" evidence="15">
    <location>
        <position position="734"/>
    </location>
    <ligand>
        <name>Mg(2+)</name>
        <dbReference type="ChEBI" id="CHEBI:18420"/>
    </ligand>
</feature>
<feature type="binding site" evidence="15">
    <location>
        <position position="730"/>
    </location>
    <ligand>
        <name>Mg(2+)</name>
        <dbReference type="ChEBI" id="CHEBI:18420"/>
    </ligand>
</feature>
<dbReference type="GO" id="GO:0000287">
    <property type="term" value="F:magnesium ion binding"/>
    <property type="evidence" value="ECO:0007669"/>
    <property type="project" value="UniProtKB-UniRule"/>
</dbReference>
<evidence type="ECO:0000256" key="2">
    <source>
        <dbReference type="ARBA" id="ARBA00004308"/>
    </source>
</evidence>
<evidence type="ECO:0000256" key="14">
    <source>
        <dbReference type="PIRSR" id="PIRSR606539-2"/>
    </source>
</evidence>
<dbReference type="RefSeq" id="XP_004024165.1">
    <property type="nucleotide sequence ID" value="XM_004024116.1"/>
</dbReference>
<dbReference type="SUPFAM" id="SSF81665">
    <property type="entry name" value="Calcium ATPase, transmembrane domain M"/>
    <property type="match status" value="1"/>
</dbReference>
<dbReference type="PRINTS" id="PR00119">
    <property type="entry name" value="CATATPASE"/>
</dbReference>
<dbReference type="SUPFAM" id="SSF81660">
    <property type="entry name" value="Metal cation-transporting ATPase, ATP-binding domain N"/>
    <property type="match status" value="1"/>
</dbReference>
<evidence type="ECO:0000259" key="17">
    <source>
        <dbReference type="Pfam" id="PF00122"/>
    </source>
</evidence>
<accession>G0R5H5</accession>
<evidence type="ECO:0000256" key="1">
    <source>
        <dbReference type="ARBA" id="ARBA00004141"/>
    </source>
</evidence>
<feature type="transmembrane region" description="Helical" evidence="16">
    <location>
        <begin position="869"/>
        <end position="890"/>
    </location>
</feature>
<dbReference type="GO" id="GO:0140326">
    <property type="term" value="F:ATPase-coupled intramembrane lipid transporter activity"/>
    <property type="evidence" value="ECO:0007669"/>
    <property type="project" value="UniProtKB-EC"/>
</dbReference>
<dbReference type="Pfam" id="PF13246">
    <property type="entry name" value="Cation_ATPase"/>
    <property type="match status" value="1"/>
</dbReference>
<feature type="transmembrane region" description="Helical" evidence="16">
    <location>
        <begin position="330"/>
        <end position="348"/>
    </location>
</feature>
<dbReference type="eggNOG" id="KOG0210">
    <property type="taxonomic scope" value="Eukaryota"/>
</dbReference>
<proteinExistence type="inferred from homology"/>
<dbReference type="GO" id="GO:0005886">
    <property type="term" value="C:plasma membrane"/>
    <property type="evidence" value="ECO:0007669"/>
    <property type="project" value="TreeGrafter"/>
</dbReference>
<dbReference type="InterPro" id="IPR008250">
    <property type="entry name" value="ATPase_P-typ_transduc_dom_A_sf"/>
</dbReference>
<feature type="transmembrane region" description="Helical" evidence="16">
    <location>
        <begin position="305"/>
        <end position="324"/>
    </location>
</feature>
<comment type="cofactor">
    <cofactor evidence="15">
        <name>Mg(2+)</name>
        <dbReference type="ChEBI" id="CHEBI:18420"/>
    </cofactor>
</comment>
<comment type="catalytic activity">
    <reaction evidence="12 16">
        <text>ATP + H2O + phospholipidSide 1 = ADP + phosphate + phospholipidSide 2.</text>
        <dbReference type="EC" id="7.6.2.1"/>
    </reaction>
</comment>
<dbReference type="InterPro" id="IPR023299">
    <property type="entry name" value="ATPase_P-typ_cyto_dom_N"/>
</dbReference>
<sequence>MFFLYYYKKIQIQQLKWYQKLYQYFFGIKISQEHRIINIDGTVSPPNYFKNIIKNQKYTTITLIPIVLYNEFKYFFNLFFLLIAISQFIPVLKVGLLFSYVAPLSLVLFLTILKEAYDDYKRFKRDKEANSQEYMVIQKEGQLISLKSSELKVGHIVQVQANQRIPADMILLSTNDISGDVFIKTDQLDGETDWKLRKPVFKSQSLFHQKGIQGIFESKGEFQIGAPIENIYKFQGLYICKEQNQNLRECLSLENSLWSNTVLASGKIWGIVIYTGKETRVALNSRSAVCKFGQLDNELNYLSKLLFVFMLVLSIILVFLKGIITEFSTIVIIFRYVLLLSSIIPISMRVNLDFAKLIYCYKINVDNQIPGTVSRSSQIPEELGRIKFLLTDKTGTLTQNYMIFKKLSLEQGVFTSEEISFISNVVKEQCEKQQKKKLINNQLYFFYRLGPMWDIQQLYNNQQNDQQFNINNNKVGKIKNIRRDKDAILRDLITALAVCHNVIPIYEDGKDKNYQASSPDEVALVKIAESMGVSLDKRTQELITLKNGNGDYENYKVLANFPFSSESKRMGIVVKQIETNRYIFYLKGADTIMKSKVKIYLNIKEVFYQMNQKIYLVKVQEHQLYVKSTQLKKNLINGIYNMKKLVNVQLTEMRKYKKYQFKQKRIWNFWVQQVQKINYKKIFVIHLNLQEMLEQKYGCLLETKCSPTQKSEIVKCIKKYTRQKTAAIGDGGNDVAMIQSADVGIGIVGKEGMQAALAADFSIFQFKYLNRLLLWHGRQSYKRSSVLSQFVIHRGLIISVIQAIFIICFFFVPIPIYNGILMLGYSTIFTMFPVFSLIFDEDVDEITAMNYPPLYKSLQKNRELNTKSFLGWIFISIYQGTCIMILSFLIFNDAFISIQTITYSALIILELLNILTSIHKIHIVMIISILCSIGIYSLTLVFLKNYIIISEWDIDFILKLCIIVFVCWLPPFIFQIIKKKIDPNDFEKIMKNKKDNFKINFKIK</sequence>
<dbReference type="InterPro" id="IPR032630">
    <property type="entry name" value="P_typ_ATPase_c"/>
</dbReference>
<evidence type="ECO:0000256" key="6">
    <source>
        <dbReference type="ARBA" id="ARBA00022741"/>
    </source>
</evidence>
<dbReference type="STRING" id="857967.G0R5H5"/>
<dbReference type="PANTHER" id="PTHR24092">
    <property type="entry name" value="PROBABLE PHOSPHOLIPID-TRANSPORTING ATPASE"/>
    <property type="match status" value="1"/>
</dbReference>
<feature type="binding site" evidence="14">
    <location>
        <position position="521"/>
    </location>
    <ligand>
        <name>ATP</name>
        <dbReference type="ChEBI" id="CHEBI:30616"/>
    </ligand>
</feature>
<feature type="domain" description="P-type ATPase N-terminal" evidence="18">
    <location>
        <begin position="45"/>
        <end position="94"/>
    </location>
</feature>
<evidence type="ECO:0000256" key="7">
    <source>
        <dbReference type="ARBA" id="ARBA00022840"/>
    </source>
</evidence>
<feature type="transmembrane region" description="Helical" evidence="16">
    <location>
        <begin position="956"/>
        <end position="977"/>
    </location>
</feature>
<dbReference type="SUPFAM" id="SSF56784">
    <property type="entry name" value="HAD-like"/>
    <property type="match status" value="1"/>
</dbReference>
<feature type="binding site" evidence="14">
    <location>
        <position position="710"/>
    </location>
    <ligand>
        <name>ATP</name>
        <dbReference type="ChEBI" id="CHEBI:30616"/>
    </ligand>
</feature>
<feature type="binding site" evidence="15">
    <location>
        <position position="394"/>
    </location>
    <ligand>
        <name>Mg(2+)</name>
        <dbReference type="ChEBI" id="CHEBI:18420"/>
    </ligand>
</feature>
<dbReference type="Pfam" id="PF00122">
    <property type="entry name" value="E1-E2_ATPase"/>
    <property type="match status" value="1"/>
</dbReference>
<name>G0R5H5_ICHMU</name>
<dbReference type="EMBL" id="GL984375">
    <property type="protein sequence ID" value="EGR27281.1"/>
    <property type="molecule type" value="Genomic_DNA"/>
</dbReference>
<dbReference type="FunCoup" id="G0R5H5">
    <property type="interactions" value="85"/>
</dbReference>
<dbReference type="OMA" id="FRWTHIL"/>
<evidence type="ECO:0000256" key="3">
    <source>
        <dbReference type="ARBA" id="ARBA00008109"/>
    </source>
</evidence>
<dbReference type="Pfam" id="PF16212">
    <property type="entry name" value="PhoLip_ATPase_C"/>
    <property type="match status" value="1"/>
</dbReference>
<evidence type="ECO:0000259" key="19">
    <source>
        <dbReference type="Pfam" id="PF16212"/>
    </source>
</evidence>
<feature type="transmembrane region" description="Helical" evidence="16">
    <location>
        <begin position="791"/>
        <end position="814"/>
    </location>
</feature>